<dbReference type="PANTHER" id="PTHR32552">
    <property type="entry name" value="FERRICHROME IRON RECEPTOR-RELATED"/>
    <property type="match status" value="1"/>
</dbReference>
<evidence type="ECO:0000256" key="9">
    <source>
        <dbReference type="ARBA" id="ARBA00023136"/>
    </source>
</evidence>
<evidence type="ECO:0000256" key="1">
    <source>
        <dbReference type="ARBA" id="ARBA00004571"/>
    </source>
</evidence>
<keyword evidence="15" id="KW-0675">Receptor</keyword>
<keyword evidence="10 11" id="KW-0998">Cell outer membrane</keyword>
<geneLocation type="plasmid" evidence="16 18">
    <name>plas1</name>
</geneLocation>
<name>A0A1Z1FFW6_9SPHN</name>
<evidence type="ECO:0000256" key="7">
    <source>
        <dbReference type="ARBA" id="ARBA00023065"/>
    </source>
</evidence>
<keyword evidence="5 11" id="KW-0812">Transmembrane</keyword>
<dbReference type="Proteomes" id="UP000515297">
    <property type="component" value="Plasmid plas1"/>
</dbReference>
<reference evidence="15 17" key="1">
    <citation type="submission" date="2017-01" db="EMBL/GenBank/DDBJ databases">
        <title>Complete genome sequence of esterase-producing bacterium Croceicoccus marinus E4A9.</title>
        <authorList>
            <person name="Wu Y.-H."/>
            <person name="Cheng H."/>
            <person name="Xu L."/>
            <person name="Huo Y.-Y."/>
            <person name="Wang C.-S."/>
            <person name="Xu X.-W."/>
        </authorList>
    </citation>
    <scope>NUCLEOTIDE SEQUENCE [LARGE SCALE GENOMIC DNA]</scope>
    <source>
        <strain evidence="15 17">E4A9</strain>
        <plasmid evidence="15">pCME4A9I</plasmid>
        <plasmid evidence="17">Plasmid pcme4a9i</plasmid>
    </source>
</reference>
<dbReference type="KEGG" id="cman:A9D14_15155"/>
<keyword evidence="15" id="KW-0614">Plasmid</keyword>
<evidence type="ECO:0000256" key="11">
    <source>
        <dbReference type="PROSITE-ProRule" id="PRU01360"/>
    </source>
</evidence>
<keyword evidence="2 11" id="KW-0813">Transport</keyword>
<protein>
    <submittedName>
        <fullName evidence="15 16">TonB-dependent receptor</fullName>
    </submittedName>
</protein>
<dbReference type="PROSITE" id="PS52016">
    <property type="entry name" value="TONB_DEPENDENT_REC_3"/>
    <property type="match status" value="1"/>
</dbReference>
<feature type="signal peptide" evidence="13">
    <location>
        <begin position="1"/>
        <end position="27"/>
    </location>
</feature>
<organism evidence="15 17">
    <name type="scientific">Croceicoccus marinus</name>
    <dbReference type="NCBI Taxonomy" id="450378"/>
    <lineage>
        <taxon>Bacteria</taxon>
        <taxon>Pseudomonadati</taxon>
        <taxon>Pseudomonadota</taxon>
        <taxon>Alphaproteobacteria</taxon>
        <taxon>Sphingomonadales</taxon>
        <taxon>Erythrobacteraceae</taxon>
        <taxon>Croceicoccus</taxon>
    </lineage>
</organism>
<feature type="region of interest" description="Disordered" evidence="12">
    <location>
        <begin position="615"/>
        <end position="634"/>
    </location>
</feature>
<evidence type="ECO:0000313" key="16">
    <source>
        <dbReference type="EMBL" id="QNE07096.1"/>
    </source>
</evidence>
<evidence type="ECO:0000256" key="13">
    <source>
        <dbReference type="SAM" id="SignalP"/>
    </source>
</evidence>
<dbReference type="InterPro" id="IPR012910">
    <property type="entry name" value="Plug_dom"/>
</dbReference>
<comment type="subcellular location">
    <subcellularLocation>
        <location evidence="1 11">Cell outer membrane</location>
        <topology evidence="1 11">Multi-pass membrane protein</topology>
    </subcellularLocation>
</comment>
<geneLocation type="plasmid" evidence="15">
    <name>pCME4A9I</name>
</geneLocation>
<evidence type="ECO:0000256" key="6">
    <source>
        <dbReference type="ARBA" id="ARBA00023004"/>
    </source>
</evidence>
<dbReference type="Pfam" id="PF07715">
    <property type="entry name" value="Plug"/>
    <property type="match status" value="1"/>
</dbReference>
<keyword evidence="8" id="KW-0798">TonB box</keyword>
<dbReference type="EMBL" id="CP060053">
    <property type="protein sequence ID" value="QNE07096.1"/>
    <property type="molecule type" value="Genomic_DNA"/>
</dbReference>
<dbReference type="STRING" id="450378.GCA_001661675_03046"/>
<evidence type="ECO:0000256" key="10">
    <source>
        <dbReference type="ARBA" id="ARBA00023237"/>
    </source>
</evidence>
<dbReference type="GO" id="GO:0006826">
    <property type="term" value="P:iron ion transport"/>
    <property type="evidence" value="ECO:0007669"/>
    <property type="project" value="UniProtKB-KW"/>
</dbReference>
<evidence type="ECO:0000256" key="12">
    <source>
        <dbReference type="SAM" id="MobiDB-lite"/>
    </source>
</evidence>
<keyword evidence="17" id="KW-1185">Reference proteome</keyword>
<dbReference type="Gene3D" id="2.40.170.20">
    <property type="entry name" value="TonB-dependent receptor, beta-barrel domain"/>
    <property type="match status" value="1"/>
</dbReference>
<geneLocation type="plasmid" evidence="17">
    <name>pcme4a9i</name>
</geneLocation>
<keyword evidence="7" id="KW-0406">Ion transport</keyword>
<dbReference type="AlphaFoldDB" id="A0A1Z1FFW6"/>
<keyword evidence="13" id="KW-0732">Signal</keyword>
<dbReference type="PANTHER" id="PTHR32552:SF81">
    <property type="entry name" value="TONB-DEPENDENT OUTER MEMBRANE RECEPTOR"/>
    <property type="match status" value="1"/>
</dbReference>
<reference evidence="16 18" key="2">
    <citation type="submission" date="2020-08" db="EMBL/GenBank/DDBJ databases">
        <authorList>
            <person name="Liu G."/>
            <person name="Sun C."/>
        </authorList>
    </citation>
    <scope>NUCLEOTIDE SEQUENCE [LARGE SCALE GENOMIC DNA]</scope>
    <source>
        <strain evidence="16 18">OT19</strain>
        <plasmid evidence="16 18">plas1</plasmid>
    </source>
</reference>
<keyword evidence="4" id="KW-0410">Iron transport</keyword>
<dbReference type="GO" id="GO:0009279">
    <property type="term" value="C:cell outer membrane"/>
    <property type="evidence" value="ECO:0007669"/>
    <property type="project" value="UniProtKB-SubCell"/>
</dbReference>
<dbReference type="SUPFAM" id="SSF56935">
    <property type="entry name" value="Porins"/>
    <property type="match status" value="1"/>
</dbReference>
<dbReference type="InterPro" id="IPR039426">
    <property type="entry name" value="TonB-dep_rcpt-like"/>
</dbReference>
<feature type="domain" description="TonB-dependent receptor plug" evidence="14">
    <location>
        <begin position="63"/>
        <end position="169"/>
    </location>
</feature>
<evidence type="ECO:0000256" key="8">
    <source>
        <dbReference type="ARBA" id="ARBA00023077"/>
    </source>
</evidence>
<dbReference type="RefSeq" id="WP_083988098.1">
    <property type="nucleotide sequence ID" value="NZ_CP019603.1"/>
</dbReference>
<evidence type="ECO:0000256" key="4">
    <source>
        <dbReference type="ARBA" id="ARBA00022496"/>
    </source>
</evidence>
<dbReference type="InterPro" id="IPR036942">
    <property type="entry name" value="Beta-barrel_TonB_sf"/>
</dbReference>
<evidence type="ECO:0000313" key="18">
    <source>
        <dbReference type="Proteomes" id="UP000515297"/>
    </source>
</evidence>
<proteinExistence type="inferred from homology"/>
<evidence type="ECO:0000259" key="14">
    <source>
        <dbReference type="Pfam" id="PF07715"/>
    </source>
</evidence>
<evidence type="ECO:0000256" key="3">
    <source>
        <dbReference type="ARBA" id="ARBA00022452"/>
    </source>
</evidence>
<evidence type="ECO:0000256" key="2">
    <source>
        <dbReference type="ARBA" id="ARBA00022448"/>
    </source>
</evidence>
<accession>A0A1Z1FFW6</accession>
<keyword evidence="3 11" id="KW-1134">Transmembrane beta strand</keyword>
<feature type="chain" id="PRO_5033291039" evidence="13">
    <location>
        <begin position="28"/>
        <end position="808"/>
    </location>
</feature>
<sequence>MRIRTLSTRTVVSVLLSTTIAAQGAFAQDATVDDQARDDDSSAKVFGYGDEIVVTARRTEEDIQSVPVSVTAFNADTLRSATIRDTQDLLVKTPGIFLAGSGGRENTNFSIRGQSKALAGNSAPGVISYFAEVPAPTLGSSIPTYDLSSVQVLKGPQGTLFGRNTTGGAILYYPTAPNYDIGGYVTATYGNYDSRILEGALNIPVVADIAALRVAGQYQKRDGWTKNIGIGDDADDLNSRAFRASLLLEPFDGFSNTTIFDYYRNRSTGGASVLYNVLDGPNALTATGTLAAAQEQLALQEARGPRVINSDVDAFERVKRIGVTNRTEVEFGPDVSFVNIFGYRSTDVDYFSSVDGLPTLISDGSGAIPAGLPVTVVGGRQTSDVEQFSNEVQFKGKLIDDRLDWLVGGFYLKSKPVGPSGTYIPVFILPGITDAPFNYSFYTEESKALFANLGLSLDGMTDGLRLNAGFRYTWDDIEACVGGGTTNQPEVSPAECRAGTSDIVNSSINETSSKAPTWTLGLDWQIDPDLFVYVVTRRGYRAGGINTPTLAGLLTPYQSFAPEKVTDLEAGVRSDFEAGDLRVRLNASPFIGWYDNVQVPISGLNTNAACGTGPGGSNPPFSSPDGDCDASNDPSGGTLLVNAGKTRVAGIDLSARAAPSQSLSFDIGATFLDLKSRSLTVEPFLAAYLATPEVPFNLVPTTTVTAGVDWTLPVPDAFGTFKLGADYYHSSKVSSSDAILPAYDLVNARLDVEGIAGSSIDAAFFMRNVFDKEYLASSNVGSNALGINSGFYGAPRTYGVELRVTFGK</sequence>
<keyword evidence="9 11" id="KW-0472">Membrane</keyword>
<evidence type="ECO:0000313" key="17">
    <source>
        <dbReference type="Proteomes" id="UP000195807"/>
    </source>
</evidence>
<comment type="similarity">
    <text evidence="11">Belongs to the TonB-dependent receptor family.</text>
</comment>
<keyword evidence="6" id="KW-0408">Iron</keyword>
<dbReference type="OrthoDB" id="7177879at2"/>
<evidence type="ECO:0000313" key="15">
    <source>
        <dbReference type="EMBL" id="ARU17708.1"/>
    </source>
</evidence>
<dbReference type="Proteomes" id="UP000195807">
    <property type="component" value="Plasmid pCME4A9I"/>
</dbReference>
<evidence type="ECO:0000256" key="5">
    <source>
        <dbReference type="ARBA" id="ARBA00022692"/>
    </source>
</evidence>
<dbReference type="EMBL" id="CP019603">
    <property type="protein sequence ID" value="ARU17708.1"/>
    <property type="molecule type" value="Genomic_DNA"/>
</dbReference>
<gene>
    <name evidence="15" type="ORF">A9D14_15155</name>
    <name evidence="16" type="ORF">H4O24_18940</name>
</gene>